<evidence type="ECO:0000313" key="9">
    <source>
        <dbReference type="EMBL" id="PQP92796.1"/>
    </source>
</evidence>
<dbReference type="GO" id="GO:0090575">
    <property type="term" value="C:RNA polymerase II transcription regulator complex"/>
    <property type="evidence" value="ECO:0007669"/>
    <property type="project" value="TreeGrafter"/>
</dbReference>
<dbReference type="SUPFAM" id="SSF47459">
    <property type="entry name" value="HLH, helix-loop-helix DNA-binding domain"/>
    <property type="match status" value="1"/>
</dbReference>
<feature type="region of interest" description="Disordered" evidence="7">
    <location>
        <begin position="1"/>
        <end position="34"/>
    </location>
</feature>
<dbReference type="STRING" id="2094558.A0A314XKV1"/>
<reference evidence="9 10" key="1">
    <citation type="submission" date="2018-02" db="EMBL/GenBank/DDBJ databases">
        <title>Draft genome of wild Prunus yedoensis var. nudiflora.</title>
        <authorList>
            <person name="Baek S."/>
            <person name="Kim J.-H."/>
            <person name="Choi K."/>
            <person name="Kim G.-B."/>
            <person name="Cho A."/>
            <person name="Jang H."/>
            <person name="Shin C.-H."/>
            <person name="Yu H.-J."/>
            <person name="Mun J.-H."/>
        </authorList>
    </citation>
    <scope>NUCLEOTIDE SEQUENCE [LARGE SCALE GENOMIC DNA]</scope>
    <source>
        <strain evidence="10">cv. Jeju island</strain>
        <tissue evidence="9">Leaf</tissue>
    </source>
</reference>
<organism evidence="9 10">
    <name type="scientific">Prunus yedoensis var. nudiflora</name>
    <dbReference type="NCBI Taxonomy" id="2094558"/>
    <lineage>
        <taxon>Eukaryota</taxon>
        <taxon>Viridiplantae</taxon>
        <taxon>Streptophyta</taxon>
        <taxon>Embryophyta</taxon>
        <taxon>Tracheophyta</taxon>
        <taxon>Spermatophyta</taxon>
        <taxon>Magnoliopsida</taxon>
        <taxon>eudicotyledons</taxon>
        <taxon>Gunneridae</taxon>
        <taxon>Pentapetalae</taxon>
        <taxon>rosids</taxon>
        <taxon>fabids</taxon>
        <taxon>Rosales</taxon>
        <taxon>Rosaceae</taxon>
        <taxon>Amygdaloideae</taxon>
        <taxon>Amygdaleae</taxon>
        <taxon>Prunus</taxon>
    </lineage>
</organism>
<keyword evidence="4" id="KW-0804">Transcription</keyword>
<keyword evidence="2" id="KW-0805">Transcription regulation</keyword>
<dbReference type="InterPro" id="IPR011598">
    <property type="entry name" value="bHLH_dom"/>
</dbReference>
<dbReference type="Gene3D" id="4.10.280.10">
    <property type="entry name" value="Helix-loop-helix DNA-binding domain"/>
    <property type="match status" value="1"/>
</dbReference>
<dbReference type="Pfam" id="PF00010">
    <property type="entry name" value="HLH"/>
    <property type="match status" value="1"/>
</dbReference>
<keyword evidence="6" id="KW-0175">Coiled coil</keyword>
<dbReference type="GO" id="GO:0000981">
    <property type="term" value="F:DNA-binding transcription factor activity, RNA polymerase II-specific"/>
    <property type="evidence" value="ECO:0007669"/>
    <property type="project" value="TreeGrafter"/>
</dbReference>
<evidence type="ECO:0000256" key="5">
    <source>
        <dbReference type="ARBA" id="ARBA00023242"/>
    </source>
</evidence>
<gene>
    <name evidence="9" type="ORF">Pyn_13108</name>
</gene>
<keyword evidence="10" id="KW-1185">Reference proteome</keyword>
<evidence type="ECO:0000259" key="8">
    <source>
        <dbReference type="PROSITE" id="PS50888"/>
    </source>
</evidence>
<dbReference type="GO" id="GO:0000977">
    <property type="term" value="F:RNA polymerase II transcription regulatory region sequence-specific DNA binding"/>
    <property type="evidence" value="ECO:0007669"/>
    <property type="project" value="TreeGrafter"/>
</dbReference>
<evidence type="ECO:0000256" key="6">
    <source>
        <dbReference type="SAM" id="Coils"/>
    </source>
</evidence>
<dbReference type="InterPro" id="IPR036638">
    <property type="entry name" value="HLH_DNA-bd_sf"/>
</dbReference>
<dbReference type="PROSITE" id="PS50888">
    <property type="entry name" value="BHLH"/>
    <property type="match status" value="1"/>
</dbReference>
<keyword evidence="3" id="KW-0238">DNA-binding</keyword>
<evidence type="ECO:0000256" key="7">
    <source>
        <dbReference type="SAM" id="MobiDB-lite"/>
    </source>
</evidence>
<evidence type="ECO:0000256" key="2">
    <source>
        <dbReference type="ARBA" id="ARBA00023015"/>
    </source>
</evidence>
<evidence type="ECO:0000256" key="1">
    <source>
        <dbReference type="ARBA" id="ARBA00004123"/>
    </source>
</evidence>
<protein>
    <submittedName>
        <fullName evidence="9">Transcription factor bHLH36-like</fullName>
    </submittedName>
</protein>
<proteinExistence type="predicted"/>
<evidence type="ECO:0000256" key="3">
    <source>
        <dbReference type="ARBA" id="ARBA00023125"/>
    </source>
</evidence>
<keyword evidence="5" id="KW-0539">Nucleus</keyword>
<name>A0A314XKV1_PRUYE</name>
<feature type="domain" description="BHLH" evidence="8">
    <location>
        <begin position="56"/>
        <end position="108"/>
    </location>
</feature>
<sequence>MMQIEDLVPGHEVLPEGSDPSRNNKKMGKGKQQQQHMILFAHPDNNEANPSDVKVERKIVRRDNERQRRQLVAVLNASLRSLLPHELIKGKRSISEHINEAVNYITQMKRKIQELNAKKEKLRRLYEYDSSAQEFGLENETLGHDLANSVTNIMVGPTCVGGVEVVISSSCSEDEGLPLSRVLKLLLAEGLYVIECSSTRVNERVFHTIQCEVDDLECVDLSELQLKLNLQI</sequence>
<feature type="coiled-coil region" evidence="6">
    <location>
        <begin position="98"/>
        <end position="125"/>
    </location>
</feature>
<dbReference type="PANTHER" id="PTHR13935">
    <property type="entry name" value="ACHAETE-SCUTE TRANSCRIPTION FACTOR-RELATED"/>
    <property type="match status" value="1"/>
</dbReference>
<dbReference type="OrthoDB" id="1935281at2759"/>
<evidence type="ECO:0000313" key="10">
    <source>
        <dbReference type="Proteomes" id="UP000250321"/>
    </source>
</evidence>
<dbReference type="InterPro" id="IPR015660">
    <property type="entry name" value="MASH1/Ascl1a-like"/>
</dbReference>
<evidence type="ECO:0000256" key="4">
    <source>
        <dbReference type="ARBA" id="ARBA00023163"/>
    </source>
</evidence>
<dbReference type="PANTHER" id="PTHR13935:SF106">
    <property type="entry name" value="ACHAETE-SCUTE COMPLEX PROTEIN T5-RELATED"/>
    <property type="match status" value="1"/>
</dbReference>
<comment type="caution">
    <text evidence="9">The sequence shown here is derived from an EMBL/GenBank/DDBJ whole genome shotgun (WGS) entry which is preliminary data.</text>
</comment>
<dbReference type="AlphaFoldDB" id="A0A314XKV1"/>
<dbReference type="Proteomes" id="UP000250321">
    <property type="component" value="Unassembled WGS sequence"/>
</dbReference>
<comment type="subcellular location">
    <subcellularLocation>
        <location evidence="1">Nucleus</location>
    </subcellularLocation>
</comment>
<accession>A0A314XKV1</accession>
<dbReference type="EMBL" id="PJQY01002527">
    <property type="protein sequence ID" value="PQP92796.1"/>
    <property type="molecule type" value="Genomic_DNA"/>
</dbReference>
<dbReference type="CDD" id="cd18914">
    <property type="entry name" value="bHLH_AtORG2_like"/>
    <property type="match status" value="1"/>
</dbReference>
<dbReference type="GO" id="GO:0046983">
    <property type="term" value="F:protein dimerization activity"/>
    <property type="evidence" value="ECO:0007669"/>
    <property type="project" value="InterPro"/>
</dbReference>